<gene>
    <name evidence="10" type="ORF">J4G33_05015</name>
</gene>
<keyword evidence="2" id="KW-1003">Cell membrane</keyword>
<accession>A0A939LQI9</accession>
<evidence type="ECO:0000256" key="7">
    <source>
        <dbReference type="ARBA" id="ARBA00023136"/>
    </source>
</evidence>
<dbReference type="Pfam" id="PF03023">
    <property type="entry name" value="MurJ"/>
    <property type="match status" value="1"/>
</dbReference>
<dbReference type="SUPFAM" id="SSF56112">
    <property type="entry name" value="Protein kinase-like (PK-like)"/>
    <property type="match status" value="1"/>
</dbReference>
<sequence>MSPGGAGLGRSTAVMAAGTATSRVLGLVRGAVLAGAIGLNIGAANAFAVANWLPNMIYMLLAGGVLNAVLVPQVVKAYKSDQGQEFVDRLLTLAAAILLGVAVTVTIAAPLVIRVATNSSDPEFVSLATTFAVWCLPQIFFYGVYTLLGQVLNARGSFGPFMWAPVANNVVAIAGLAVFIAVFGSYDPDAPANLSGWDTSRVALLAGTATLGVIVQATVLVVPLWRSGFRYRPRFAWRGTGLSSAGRVAGWTFAALAVGQLGILTVTRITSSASTAGDGGLEIAGNNAYNYAFLVFMLPHSLVTVSLLTALFTRLSGHAVAQDVEAVRRDTSYGMRTIGVFTIFATAVLAVLALPVARLVAPSVTATEVAALAPVIVALVAGLVALGIWSLVQRVHYAYEDARSLFWLQLPMSVLVAAGTFAGSLLLAPERWTLAAGASIAASYVLGAVRGVLAVRRRLGGSGRRVLQLHVRAGLAALVSAAVGWPVSLLFGDLSRAGFGLAAVVCVVVGLVMLGAYLGMLRVLRVREVADLLAPAMARVARSMGRPGPGDDDRRDQGAGQSLRGGDRLDGVVIGHGTLLAGRYRLDQPVPSDLPGVEAWSAQDQILDRPVRAMVLREGRIVEAQDAARRAALVTDPRLLRVLDVGDHEGVPYTVTERVEGRDLGELTQHGPIPGDQARAIIGEAAVALEVARRRGVHHLALRPSSVRVTEDGRVVVTGLGIDGEVMGRGIGDARSTTRADTVGLVALLYLALTGRWPAPHGGTGPAQVTAAPVVGGSPVAPAELSPGVPNDLDTLCSVTLGPHDDGPHSPGELVRELEPWDQVAAAELLRRLDAAGPPTSVMPAVAPLAVIRPTPAASSEVVAESPPEPSVGPGGEDAAVDDGADDDSEDAGGADDATPSAGVEVVSASTASVVARQSVRSAVVGQAPPAPPGTPPPAVPPVGPARASRPAAQSASNPTAQPVHGRAPASGSPARSSAAPSPAPDRQDFDSLIGRSPAVLTRRRFDPTPFVLVLIALVVVVGVVMAYNRLTAPLPPIGGSDGFGDVQAEETEEGEAPPEEDGGEGEGEAPVEEEEAPEVAAPVIASAQQIDPPPDGDNNEHPEAVDRAIDGDPTTFWFTRTYVSPTYGLKDGVGFAVTLEEPALVSAVNLAFNGAGGRVEVRATDPSTPTEGPVLVESPLGPDMVLQLPEPTQAEHIVLWFPELPQTPDGLNRVELYEISLS</sequence>
<dbReference type="Proteomes" id="UP000664209">
    <property type="component" value="Unassembled WGS sequence"/>
</dbReference>
<feature type="transmembrane region" description="Helical" evidence="9">
    <location>
        <begin position="432"/>
        <end position="453"/>
    </location>
</feature>
<comment type="caution">
    <text evidence="10">The sequence shown here is derived from an EMBL/GenBank/DDBJ whole genome shotgun (WGS) entry which is preliminary data.</text>
</comment>
<feature type="transmembrane region" description="Helical" evidence="9">
    <location>
        <begin position="203"/>
        <end position="227"/>
    </location>
</feature>
<dbReference type="GO" id="GO:0008360">
    <property type="term" value="P:regulation of cell shape"/>
    <property type="evidence" value="ECO:0007669"/>
    <property type="project" value="UniProtKB-KW"/>
</dbReference>
<evidence type="ECO:0000256" key="2">
    <source>
        <dbReference type="ARBA" id="ARBA00022475"/>
    </source>
</evidence>
<keyword evidence="3 9" id="KW-0812">Transmembrane</keyword>
<dbReference type="AlphaFoldDB" id="A0A939LQI9"/>
<dbReference type="PANTHER" id="PTHR47019">
    <property type="entry name" value="LIPID II FLIPPASE MURJ"/>
    <property type="match status" value="1"/>
</dbReference>
<evidence type="ECO:0000313" key="11">
    <source>
        <dbReference type="Proteomes" id="UP000664209"/>
    </source>
</evidence>
<evidence type="ECO:0000256" key="6">
    <source>
        <dbReference type="ARBA" id="ARBA00022989"/>
    </source>
</evidence>
<feature type="compositionally biased region" description="Pro residues" evidence="8">
    <location>
        <begin position="929"/>
        <end position="944"/>
    </location>
</feature>
<evidence type="ECO:0000256" key="1">
    <source>
        <dbReference type="ARBA" id="ARBA00004651"/>
    </source>
</evidence>
<dbReference type="GO" id="GO:0015648">
    <property type="term" value="F:lipid-linked peptidoglycan transporter activity"/>
    <property type="evidence" value="ECO:0007669"/>
    <property type="project" value="TreeGrafter"/>
</dbReference>
<keyword evidence="7 9" id="KW-0472">Membrane</keyword>
<dbReference type="Gene3D" id="1.10.510.10">
    <property type="entry name" value="Transferase(Phosphotransferase) domain 1"/>
    <property type="match status" value="1"/>
</dbReference>
<feature type="region of interest" description="Disordered" evidence="8">
    <location>
        <begin position="1035"/>
        <end position="1111"/>
    </location>
</feature>
<dbReference type="CDD" id="cd13973">
    <property type="entry name" value="PK_MviN-like"/>
    <property type="match status" value="1"/>
</dbReference>
<feature type="transmembrane region" description="Helical" evidence="9">
    <location>
        <begin position="160"/>
        <end position="183"/>
    </location>
</feature>
<dbReference type="PANTHER" id="PTHR47019:SF1">
    <property type="entry name" value="LIPID II FLIPPASE MURJ"/>
    <property type="match status" value="1"/>
</dbReference>
<feature type="transmembrane region" description="Helical" evidence="9">
    <location>
        <begin position="404"/>
        <end position="426"/>
    </location>
</feature>
<feature type="transmembrane region" description="Helical" evidence="9">
    <location>
        <begin position="125"/>
        <end position="148"/>
    </location>
</feature>
<proteinExistence type="predicted"/>
<dbReference type="EMBL" id="JAGEMK010000002">
    <property type="protein sequence ID" value="MBO1751160.1"/>
    <property type="molecule type" value="Genomic_DNA"/>
</dbReference>
<feature type="compositionally biased region" description="Basic and acidic residues" evidence="8">
    <location>
        <begin position="1099"/>
        <end position="1111"/>
    </location>
</feature>
<comment type="subcellular location">
    <subcellularLocation>
        <location evidence="1">Cell membrane</location>
        <topology evidence="1">Multi-pass membrane protein</topology>
    </subcellularLocation>
</comment>
<feature type="transmembrane region" description="Helical" evidence="9">
    <location>
        <begin position="289"/>
        <end position="312"/>
    </location>
</feature>
<keyword evidence="6 9" id="KW-1133">Transmembrane helix</keyword>
<feature type="transmembrane region" description="Helical" evidence="9">
    <location>
        <begin position="369"/>
        <end position="392"/>
    </location>
</feature>
<evidence type="ECO:0000256" key="8">
    <source>
        <dbReference type="SAM" id="MobiDB-lite"/>
    </source>
</evidence>
<dbReference type="PRINTS" id="PR01806">
    <property type="entry name" value="VIRFACTRMVIN"/>
</dbReference>
<evidence type="ECO:0000256" key="9">
    <source>
        <dbReference type="SAM" id="Phobius"/>
    </source>
</evidence>
<feature type="transmembrane region" description="Helical" evidence="9">
    <location>
        <begin position="1011"/>
        <end position="1028"/>
    </location>
</feature>
<feature type="transmembrane region" description="Helical" evidence="9">
    <location>
        <begin position="333"/>
        <end position="357"/>
    </location>
</feature>
<dbReference type="GO" id="GO:0009252">
    <property type="term" value="P:peptidoglycan biosynthetic process"/>
    <property type="evidence" value="ECO:0007669"/>
    <property type="project" value="UniProtKB-KW"/>
</dbReference>
<dbReference type="InterPro" id="IPR011009">
    <property type="entry name" value="Kinase-like_dom_sf"/>
</dbReference>
<name>A0A939LQI9_9CELL</name>
<organism evidence="10 11">
    <name type="scientific">Actinotalea soli</name>
    <dbReference type="NCBI Taxonomy" id="2819234"/>
    <lineage>
        <taxon>Bacteria</taxon>
        <taxon>Bacillati</taxon>
        <taxon>Actinomycetota</taxon>
        <taxon>Actinomycetes</taxon>
        <taxon>Micrococcales</taxon>
        <taxon>Cellulomonadaceae</taxon>
        <taxon>Actinotalea</taxon>
    </lineage>
</organism>
<dbReference type="GO" id="GO:0034204">
    <property type="term" value="P:lipid translocation"/>
    <property type="evidence" value="ECO:0007669"/>
    <property type="project" value="TreeGrafter"/>
</dbReference>
<keyword evidence="4" id="KW-0133">Cell shape</keyword>
<protein>
    <recommendedName>
        <fullName evidence="12">Murein biosynthesis integral membrane protein MurJ</fullName>
    </recommendedName>
</protein>
<evidence type="ECO:0008006" key="12">
    <source>
        <dbReference type="Google" id="ProtNLM"/>
    </source>
</evidence>
<keyword evidence="11" id="KW-1185">Reference proteome</keyword>
<evidence type="ECO:0000256" key="5">
    <source>
        <dbReference type="ARBA" id="ARBA00022984"/>
    </source>
</evidence>
<feature type="compositionally biased region" description="Low complexity" evidence="8">
    <location>
        <begin position="966"/>
        <end position="981"/>
    </location>
</feature>
<evidence type="ECO:0000313" key="10">
    <source>
        <dbReference type="EMBL" id="MBO1751160.1"/>
    </source>
</evidence>
<feature type="transmembrane region" description="Helical" evidence="9">
    <location>
        <begin position="90"/>
        <end position="113"/>
    </location>
</feature>
<feature type="transmembrane region" description="Helical" evidence="9">
    <location>
        <begin position="497"/>
        <end position="518"/>
    </location>
</feature>
<feature type="transmembrane region" description="Helical" evidence="9">
    <location>
        <begin position="473"/>
        <end position="491"/>
    </location>
</feature>
<feature type="transmembrane region" description="Helical" evidence="9">
    <location>
        <begin position="56"/>
        <end position="78"/>
    </location>
</feature>
<feature type="transmembrane region" description="Helical" evidence="9">
    <location>
        <begin position="31"/>
        <end position="50"/>
    </location>
</feature>
<feature type="compositionally biased region" description="Acidic residues" evidence="8">
    <location>
        <begin position="879"/>
        <end position="894"/>
    </location>
</feature>
<feature type="compositionally biased region" description="Low complexity" evidence="8">
    <location>
        <begin position="895"/>
        <end position="905"/>
    </location>
</feature>
<feature type="transmembrane region" description="Helical" evidence="9">
    <location>
        <begin position="248"/>
        <end position="269"/>
    </location>
</feature>
<reference evidence="10" key="1">
    <citation type="submission" date="2021-03" db="EMBL/GenBank/DDBJ databases">
        <title>Actinotalea soli sp. nov., isolated from soil.</title>
        <authorList>
            <person name="Ping W."/>
            <person name="Zhang J."/>
        </authorList>
    </citation>
    <scope>NUCLEOTIDE SEQUENCE</scope>
    <source>
        <strain evidence="10">BY-33</strain>
    </source>
</reference>
<dbReference type="InterPro" id="IPR004268">
    <property type="entry name" value="MurJ"/>
</dbReference>
<feature type="region of interest" description="Disordered" evidence="8">
    <location>
        <begin position="858"/>
        <end position="905"/>
    </location>
</feature>
<dbReference type="CDD" id="cd13123">
    <property type="entry name" value="MATE_MurJ_like"/>
    <property type="match status" value="1"/>
</dbReference>
<dbReference type="RefSeq" id="WP_208054846.1">
    <property type="nucleotide sequence ID" value="NZ_JAGEMK010000002.1"/>
</dbReference>
<dbReference type="InterPro" id="IPR051050">
    <property type="entry name" value="Lipid_II_flippase_MurJ/MviN"/>
</dbReference>
<feature type="region of interest" description="Disordered" evidence="8">
    <location>
        <begin position="543"/>
        <end position="569"/>
    </location>
</feature>
<feature type="compositionally biased region" description="Low complexity" evidence="8">
    <location>
        <begin position="945"/>
        <end position="957"/>
    </location>
</feature>
<feature type="compositionally biased region" description="Acidic residues" evidence="8">
    <location>
        <begin position="1048"/>
        <end position="1078"/>
    </location>
</feature>
<evidence type="ECO:0000256" key="4">
    <source>
        <dbReference type="ARBA" id="ARBA00022960"/>
    </source>
</evidence>
<evidence type="ECO:0000256" key="3">
    <source>
        <dbReference type="ARBA" id="ARBA00022692"/>
    </source>
</evidence>
<feature type="region of interest" description="Disordered" evidence="8">
    <location>
        <begin position="925"/>
        <end position="992"/>
    </location>
</feature>
<keyword evidence="5" id="KW-0573">Peptidoglycan synthesis</keyword>
<dbReference type="GO" id="GO:0005886">
    <property type="term" value="C:plasma membrane"/>
    <property type="evidence" value="ECO:0007669"/>
    <property type="project" value="UniProtKB-SubCell"/>
</dbReference>